<dbReference type="EMBL" id="CP024201">
    <property type="protein sequence ID" value="ATQ44723.1"/>
    <property type="molecule type" value="Genomic_DNA"/>
</dbReference>
<sequence>MEIRRWHPVTSDMGLIEAPAAAVASEFAAWHGGLGIHYRREEITSSLAASLARLEPLSAVTDRRLFVSTLSGWTAFFQNGVAGSDPFPPMSFLAQHMRVRAMRVCRSPDGARWPAVIWEVYAPPELGGDPVLGIRRSIAAANDGGRWVFEEAGERFDFEEADRYDLPKKRDRFPPELLAQYLAEFRMAPWSDDFYDIRPGSPAIFLDRSNPLSGRSGAVAKSYTLEQVLAGAPWR</sequence>
<gene>
    <name evidence="1" type="ORF">CSW64_21185</name>
</gene>
<reference evidence="1 2" key="1">
    <citation type="submission" date="2017-10" db="EMBL/GenBank/DDBJ databases">
        <title>Genome sequence of Caulobacter mirabilis FWC38.</title>
        <authorList>
            <person name="Fiebig A."/>
            <person name="Crosson S."/>
        </authorList>
    </citation>
    <scope>NUCLEOTIDE SEQUENCE [LARGE SCALE GENOMIC DNA]</scope>
    <source>
        <strain evidence="1 2">FWC 38</strain>
    </source>
</reference>
<dbReference type="AlphaFoldDB" id="A0A2D2B3A5"/>
<name>A0A2D2B3A5_9CAUL</name>
<accession>A0A2D2B3A5</accession>
<keyword evidence="2" id="KW-1185">Reference proteome</keyword>
<dbReference type="RefSeq" id="WP_099623971.1">
    <property type="nucleotide sequence ID" value="NZ_CP024201.1"/>
</dbReference>
<organism evidence="1 2">
    <name type="scientific">Caulobacter mirabilis</name>
    <dbReference type="NCBI Taxonomy" id="69666"/>
    <lineage>
        <taxon>Bacteria</taxon>
        <taxon>Pseudomonadati</taxon>
        <taxon>Pseudomonadota</taxon>
        <taxon>Alphaproteobacteria</taxon>
        <taxon>Caulobacterales</taxon>
        <taxon>Caulobacteraceae</taxon>
        <taxon>Caulobacter</taxon>
    </lineage>
</organism>
<dbReference type="Proteomes" id="UP000228945">
    <property type="component" value="Chromosome"/>
</dbReference>
<evidence type="ECO:0000313" key="1">
    <source>
        <dbReference type="EMBL" id="ATQ44723.1"/>
    </source>
</evidence>
<dbReference type="KEGG" id="cmb:CSW64_21185"/>
<protein>
    <submittedName>
        <fullName evidence="1">Uncharacterized protein</fullName>
    </submittedName>
</protein>
<dbReference type="OrthoDB" id="8481775at2"/>
<evidence type="ECO:0000313" key="2">
    <source>
        <dbReference type="Proteomes" id="UP000228945"/>
    </source>
</evidence>
<proteinExistence type="predicted"/>